<evidence type="ECO:0000313" key="2">
    <source>
        <dbReference type="Proteomes" id="UP000216352"/>
    </source>
</evidence>
<reference evidence="1 2" key="1">
    <citation type="journal article" date="2017" name="BMC Genomics">
        <title>Comparative genomic and phylogenomic analyses of the Bifidobacteriaceae family.</title>
        <authorList>
            <person name="Lugli G.A."/>
            <person name="Milani C."/>
            <person name="Turroni F."/>
            <person name="Duranti S."/>
            <person name="Mancabelli L."/>
            <person name="Mangifesta M."/>
            <person name="Ferrario C."/>
            <person name="Modesto M."/>
            <person name="Mattarelli P."/>
            <person name="Jiri K."/>
            <person name="van Sinderen D."/>
            <person name="Ventura M."/>
        </authorList>
    </citation>
    <scope>NUCLEOTIDE SEQUENCE [LARGE SCALE GENOMIC DNA]</scope>
    <source>
        <strain evidence="1 2">DSM 28807</strain>
    </source>
</reference>
<sequence>MGFAFDKGLVGGRVDPLDSVIPVDAMTYAGSIDVLAARVTGDMTVREIVALAYLAGRRDLASEVRDVSEGLSSAVRDSMEPDKFSLGLRVGAGIVGAVADRERAGMSMCLHPAGSEVAR</sequence>
<dbReference type="AlphaFoldDB" id="A0A261FUW9"/>
<dbReference type="STRING" id="1603886.GCA_001895165_00516"/>
<name>A0A261FUW9_9BIFI</name>
<organism evidence="1 2">
    <name type="scientific">Bifidobacterium lemurum</name>
    <dbReference type="NCBI Taxonomy" id="1603886"/>
    <lineage>
        <taxon>Bacteria</taxon>
        <taxon>Bacillati</taxon>
        <taxon>Actinomycetota</taxon>
        <taxon>Actinomycetes</taxon>
        <taxon>Bifidobacteriales</taxon>
        <taxon>Bifidobacteriaceae</taxon>
        <taxon>Bifidobacterium</taxon>
    </lineage>
</organism>
<proteinExistence type="predicted"/>
<dbReference type="EMBL" id="MWWX01000005">
    <property type="protein sequence ID" value="OZG62556.1"/>
    <property type="molecule type" value="Genomic_DNA"/>
</dbReference>
<gene>
    <name evidence="1" type="ORF">BLEM_1102</name>
</gene>
<accession>A0A261FUW9</accession>
<evidence type="ECO:0000313" key="1">
    <source>
        <dbReference type="EMBL" id="OZG62556.1"/>
    </source>
</evidence>
<protein>
    <submittedName>
        <fullName evidence="1">Uncharacterized protein</fullName>
    </submittedName>
</protein>
<dbReference type="Proteomes" id="UP000216352">
    <property type="component" value="Unassembled WGS sequence"/>
</dbReference>
<dbReference type="RefSeq" id="WP_072724240.1">
    <property type="nucleotide sequence ID" value="NZ_BDIS01000006.1"/>
</dbReference>
<keyword evidence="2" id="KW-1185">Reference proteome</keyword>
<comment type="caution">
    <text evidence="1">The sequence shown here is derived from an EMBL/GenBank/DDBJ whole genome shotgun (WGS) entry which is preliminary data.</text>
</comment>